<dbReference type="EMBL" id="JADOUF010000001">
    <property type="protein sequence ID" value="MBG6134824.1"/>
    <property type="molecule type" value="Genomic_DNA"/>
</dbReference>
<dbReference type="GO" id="GO:0003677">
    <property type="term" value="F:DNA binding"/>
    <property type="evidence" value="ECO:0007669"/>
    <property type="project" value="UniProtKB-UniRule"/>
</dbReference>
<dbReference type="SMART" id="SM00028">
    <property type="entry name" value="TPR"/>
    <property type="match status" value="4"/>
</dbReference>
<dbReference type="InterPro" id="IPR027417">
    <property type="entry name" value="P-loop_NTPase"/>
</dbReference>
<dbReference type="Pfam" id="PF13424">
    <property type="entry name" value="TPR_12"/>
    <property type="match status" value="2"/>
</dbReference>
<dbReference type="Gene3D" id="1.25.40.10">
    <property type="entry name" value="Tetratricopeptide repeat domain"/>
    <property type="match status" value="3"/>
</dbReference>
<organism evidence="8 9">
    <name type="scientific">Longispora fulva</name>
    <dbReference type="NCBI Taxonomy" id="619741"/>
    <lineage>
        <taxon>Bacteria</taxon>
        <taxon>Bacillati</taxon>
        <taxon>Actinomycetota</taxon>
        <taxon>Actinomycetes</taxon>
        <taxon>Micromonosporales</taxon>
        <taxon>Micromonosporaceae</taxon>
        <taxon>Longispora</taxon>
    </lineage>
</organism>
<dbReference type="PROSITE" id="PS51755">
    <property type="entry name" value="OMPR_PHOB"/>
    <property type="match status" value="1"/>
</dbReference>
<feature type="compositionally biased region" description="Low complexity" evidence="6">
    <location>
        <begin position="247"/>
        <end position="259"/>
    </location>
</feature>
<evidence type="ECO:0000256" key="4">
    <source>
        <dbReference type="ARBA" id="ARBA00023163"/>
    </source>
</evidence>
<comment type="similarity">
    <text evidence="1">Belongs to the AfsR/DnrI/RedD regulatory family.</text>
</comment>
<evidence type="ECO:0000256" key="1">
    <source>
        <dbReference type="ARBA" id="ARBA00005820"/>
    </source>
</evidence>
<evidence type="ECO:0000313" key="8">
    <source>
        <dbReference type="EMBL" id="MBG6134824.1"/>
    </source>
</evidence>
<proteinExistence type="inferred from homology"/>
<dbReference type="InterPro" id="IPR036388">
    <property type="entry name" value="WH-like_DNA-bd_sf"/>
</dbReference>
<dbReference type="InterPro" id="IPR011990">
    <property type="entry name" value="TPR-like_helical_dom_sf"/>
</dbReference>
<dbReference type="SUPFAM" id="SSF46894">
    <property type="entry name" value="C-terminal effector domain of the bipartite response regulators"/>
    <property type="match status" value="1"/>
</dbReference>
<accession>A0A8J7KGD2</accession>
<dbReference type="InterPro" id="IPR005158">
    <property type="entry name" value="BTAD"/>
</dbReference>
<keyword evidence="9" id="KW-1185">Reference proteome</keyword>
<dbReference type="GO" id="GO:0043531">
    <property type="term" value="F:ADP binding"/>
    <property type="evidence" value="ECO:0007669"/>
    <property type="project" value="InterPro"/>
</dbReference>
<evidence type="ECO:0000256" key="3">
    <source>
        <dbReference type="ARBA" id="ARBA00023125"/>
    </source>
</evidence>
<dbReference type="SUPFAM" id="SSF52540">
    <property type="entry name" value="P-loop containing nucleoside triphosphate hydrolases"/>
    <property type="match status" value="1"/>
</dbReference>
<keyword evidence="2" id="KW-0805">Transcription regulation</keyword>
<feature type="domain" description="OmpR/PhoB-type" evidence="7">
    <location>
        <begin position="1"/>
        <end position="93"/>
    </location>
</feature>
<dbReference type="PANTHER" id="PTHR35807">
    <property type="entry name" value="TRANSCRIPTIONAL REGULATOR REDD-RELATED"/>
    <property type="match status" value="1"/>
</dbReference>
<dbReference type="AlphaFoldDB" id="A0A8J7KGD2"/>
<comment type="caution">
    <text evidence="8">The sequence shown here is derived from an EMBL/GenBank/DDBJ whole genome shotgun (WGS) entry which is preliminary data.</text>
</comment>
<evidence type="ECO:0000256" key="5">
    <source>
        <dbReference type="PROSITE-ProRule" id="PRU01091"/>
    </source>
</evidence>
<dbReference type="GO" id="GO:0000160">
    <property type="term" value="P:phosphorelay signal transduction system"/>
    <property type="evidence" value="ECO:0007669"/>
    <property type="project" value="InterPro"/>
</dbReference>
<dbReference type="Proteomes" id="UP000622552">
    <property type="component" value="Unassembled WGS sequence"/>
</dbReference>
<name>A0A8J7KGD2_9ACTN</name>
<sequence length="1070" mass="113594">MEFRILGQVEVWRSGAQVPVPGTRQRRLLAALLLDLNRTVSVSRLIDMLWDAEPPVTAREQVHNTVAALRRALWLTPASSELLRESAGYRLRADPDQLDARVFQRLAAEARELPTEQAIRVYREALDLWRGPALADLSGPALLAAAAGLDEQRLGCVEEYAALCLATGTDLDIAAYLAPFAAAHPLREKLAGHRMHALYVSGRQAEALECYRDLHRLLAEEHGLDPGPELRELHAAILRSDPDLDPRPAAGPAAPAGLPTDVGDFTGRHAELADLDRLAGSGPDGTAVLITLVTGTAGVGKTALAIHWGHQRSDLFPDGQLYVDLRGYDPGPPVSALVALSRLLRALGVEPERIPEDLDAAAERYRSLLAGRRMLVVLDNAATAEHVRPLLPGSSPGCQVLVTSRDRLTGLVAREGARALPLAPLAPAEAGDLISRIIGRHRADAEPEALAALATACDRLPLALRITAANLSVLPDRLIAEHVAELTAADTIDRLAVPDDERSAVRPAFDQSYARLTDDERVMFRRLGLVPGPDFTAEVAAVLADADAGPGAGAAVLDRLTGAHLVESRGGGRLVLHDLIRRYARERSLAEDGPAGRDASVERLFEHYLRHAAAGGQALLPLLPAFPGRDGQDPPFADPESALRWLDAERPNLISAAGYAAEHGPGRFAWQLAYYLRGYFVRGAHAADGLAVSAAGLAAAEAADDPHGRAAMRFGLGLARLRASRYEEAIEHLGQAAELARLAGWDHEEASAEGHLGIAHSEAGNLREAAVHHRRAIALNERTGRPIHLATNLVGLSGVHFELCELAAAEEHMSRALAIHRSSGSPGPLALTLSNLAMLNHQLGRLDEAVANITEALELVRHHDDVLEAGMYNTLAEVHHDAGRPEMALEHAERALATILLFEHPYVEALVRRTLGMVLGGLGRHADAGRLHSEALAGARAAGLPDAEILALVGLSATARATGRADEAVGHAALAVEVARTRHFRLLEGVALGELAEARLAAGDPAAAEAAGAAFDVLGPGGHRIGAARALITLGAAAGGDAAREHWRAAAALLDGLDVPEVGRIRALVR</sequence>
<gene>
    <name evidence="8" type="ORF">IW245_001018</name>
</gene>
<keyword evidence="4" id="KW-0804">Transcription</keyword>
<reference evidence="8" key="1">
    <citation type="submission" date="2020-11" db="EMBL/GenBank/DDBJ databases">
        <title>Sequencing the genomes of 1000 actinobacteria strains.</title>
        <authorList>
            <person name="Klenk H.-P."/>
        </authorList>
    </citation>
    <scope>NUCLEOTIDE SEQUENCE</scope>
    <source>
        <strain evidence="8">DSM 45356</strain>
    </source>
</reference>
<dbReference type="Pfam" id="PF03704">
    <property type="entry name" value="BTAD"/>
    <property type="match status" value="1"/>
</dbReference>
<evidence type="ECO:0000259" key="7">
    <source>
        <dbReference type="PROSITE" id="PS51755"/>
    </source>
</evidence>
<dbReference type="InterPro" id="IPR016032">
    <property type="entry name" value="Sig_transdc_resp-reg_C-effctor"/>
</dbReference>
<dbReference type="RefSeq" id="WP_197002013.1">
    <property type="nucleotide sequence ID" value="NZ_BONS01000004.1"/>
</dbReference>
<dbReference type="InterPro" id="IPR019734">
    <property type="entry name" value="TPR_rpt"/>
</dbReference>
<protein>
    <submittedName>
        <fullName evidence="8">DNA-binding SARP family transcriptional activator/Tfp pilus assembly protein PilF</fullName>
    </submittedName>
</protein>
<dbReference type="GO" id="GO:0006355">
    <property type="term" value="P:regulation of DNA-templated transcription"/>
    <property type="evidence" value="ECO:0007669"/>
    <property type="project" value="InterPro"/>
</dbReference>
<feature type="DNA-binding region" description="OmpR/PhoB-type" evidence="5">
    <location>
        <begin position="1"/>
        <end position="93"/>
    </location>
</feature>
<dbReference type="PANTHER" id="PTHR35807:SF1">
    <property type="entry name" value="TRANSCRIPTIONAL REGULATOR REDD"/>
    <property type="match status" value="1"/>
</dbReference>
<keyword evidence="3 5" id="KW-0238">DNA-binding</keyword>
<dbReference type="CDD" id="cd15831">
    <property type="entry name" value="BTAD"/>
    <property type="match status" value="1"/>
</dbReference>
<feature type="region of interest" description="Disordered" evidence="6">
    <location>
        <begin position="241"/>
        <end position="261"/>
    </location>
</feature>
<evidence type="ECO:0000256" key="6">
    <source>
        <dbReference type="SAM" id="MobiDB-lite"/>
    </source>
</evidence>
<dbReference type="InterPro" id="IPR001867">
    <property type="entry name" value="OmpR/PhoB-type_DNA-bd"/>
</dbReference>
<dbReference type="SUPFAM" id="SSF48452">
    <property type="entry name" value="TPR-like"/>
    <property type="match status" value="3"/>
</dbReference>
<evidence type="ECO:0000256" key="2">
    <source>
        <dbReference type="ARBA" id="ARBA00023015"/>
    </source>
</evidence>
<evidence type="ECO:0000313" key="9">
    <source>
        <dbReference type="Proteomes" id="UP000622552"/>
    </source>
</evidence>
<dbReference type="InterPro" id="IPR051677">
    <property type="entry name" value="AfsR-DnrI-RedD_regulator"/>
</dbReference>
<dbReference type="Gene3D" id="1.10.10.10">
    <property type="entry name" value="Winged helix-like DNA-binding domain superfamily/Winged helix DNA-binding domain"/>
    <property type="match status" value="1"/>
</dbReference>
<dbReference type="SMART" id="SM01043">
    <property type="entry name" value="BTAD"/>
    <property type="match status" value="1"/>
</dbReference>
<dbReference type="Gene3D" id="3.40.50.300">
    <property type="entry name" value="P-loop containing nucleotide triphosphate hydrolases"/>
    <property type="match status" value="1"/>
</dbReference>
<dbReference type="PRINTS" id="PR00364">
    <property type="entry name" value="DISEASERSIST"/>
</dbReference>